<name>A0A4R2RAG7_9PSEU</name>
<evidence type="ECO:0000256" key="1">
    <source>
        <dbReference type="SAM" id="MobiDB-lite"/>
    </source>
</evidence>
<comment type="caution">
    <text evidence="3">The sequence shown here is derived from an EMBL/GenBank/DDBJ whole genome shotgun (WGS) entry which is preliminary data.</text>
</comment>
<organism evidence="3 4">
    <name type="scientific">Tamaricihabitans halophyticus</name>
    <dbReference type="NCBI Taxonomy" id="1262583"/>
    <lineage>
        <taxon>Bacteria</taxon>
        <taxon>Bacillati</taxon>
        <taxon>Actinomycetota</taxon>
        <taxon>Actinomycetes</taxon>
        <taxon>Pseudonocardiales</taxon>
        <taxon>Pseudonocardiaceae</taxon>
        <taxon>Tamaricihabitans</taxon>
    </lineage>
</organism>
<proteinExistence type="predicted"/>
<dbReference type="AlphaFoldDB" id="A0A4R2RAG7"/>
<evidence type="ECO:0000313" key="3">
    <source>
        <dbReference type="EMBL" id="TCP56701.1"/>
    </source>
</evidence>
<gene>
    <name evidence="3" type="ORF">EV191_101647</name>
</gene>
<protein>
    <submittedName>
        <fullName evidence="3">Uncharacterized protein</fullName>
    </submittedName>
</protein>
<keyword evidence="2" id="KW-0472">Membrane</keyword>
<dbReference type="EMBL" id="SLXQ01000001">
    <property type="protein sequence ID" value="TCP56701.1"/>
    <property type="molecule type" value="Genomic_DNA"/>
</dbReference>
<dbReference type="RefSeq" id="WP_132875267.1">
    <property type="nucleotide sequence ID" value="NZ_SLXQ01000001.1"/>
</dbReference>
<sequence>MIEPNGPLPPAVYWRRRVVAVGGTAIALVLIVLLLSWGADDSVTPSANNSGKGAVAESSPPPAGQQLANASSSSSASAEPSLSASVSAGGSSAAASSASSAASSSKPKPKPKPKPCAESTLKLLVQLGKPEYRVGERPEMNMVLTNAGQDPCVQDVSRQVRELVVTAKDSGDRLWSSLDCYPPKTNEKPVLQPGQQLSFELSWAGRTSAPGCPVNRETVPAGEYLVTAKIGKLASEPVPLRLR</sequence>
<keyword evidence="2" id="KW-0812">Transmembrane</keyword>
<evidence type="ECO:0000256" key="2">
    <source>
        <dbReference type="SAM" id="Phobius"/>
    </source>
</evidence>
<dbReference type="OrthoDB" id="5189092at2"/>
<keyword evidence="2" id="KW-1133">Transmembrane helix</keyword>
<keyword evidence="4" id="KW-1185">Reference proteome</keyword>
<feature type="region of interest" description="Disordered" evidence="1">
    <location>
        <begin position="44"/>
        <end position="118"/>
    </location>
</feature>
<accession>A0A4R2RAG7</accession>
<dbReference type="Proteomes" id="UP000294911">
    <property type="component" value="Unassembled WGS sequence"/>
</dbReference>
<reference evidence="3 4" key="1">
    <citation type="submission" date="2019-03" db="EMBL/GenBank/DDBJ databases">
        <title>Genomic Encyclopedia of Type Strains, Phase IV (KMG-IV): sequencing the most valuable type-strain genomes for metagenomic binning, comparative biology and taxonomic classification.</title>
        <authorList>
            <person name="Goeker M."/>
        </authorList>
    </citation>
    <scope>NUCLEOTIDE SEQUENCE [LARGE SCALE GENOMIC DNA]</scope>
    <source>
        <strain evidence="3 4">DSM 45765</strain>
    </source>
</reference>
<evidence type="ECO:0000313" key="4">
    <source>
        <dbReference type="Proteomes" id="UP000294911"/>
    </source>
</evidence>
<feature type="compositionally biased region" description="Low complexity" evidence="1">
    <location>
        <begin position="68"/>
        <end position="106"/>
    </location>
</feature>
<feature type="transmembrane region" description="Helical" evidence="2">
    <location>
        <begin position="18"/>
        <end position="39"/>
    </location>
</feature>